<dbReference type="AlphaFoldDB" id="A0A2X0QYR8"/>
<gene>
    <name evidence="2" type="ORF">NITFAB_2221</name>
</gene>
<dbReference type="InterPro" id="IPR011990">
    <property type="entry name" value="TPR-like_helical_dom_sf"/>
</dbReference>
<proteinExistence type="predicted"/>
<sequence length="214" mass="23655">MKHWLIVCFLALMMHTSSWATEHLDASIVQLQHGWAQANYQTPLNAQEAAFRILAEKAAATTASSPDKAEAMIWEAIILSGYAKAKGGLGALKLLDRARELLISAAAMNPHALQGSAYTSLGSLYYKVPRWPVSFRDKDKAREYLEKALQINPTGIDANYFYADLLLEEGDYAKSIQFFEKALAAPARAGREDADKGRRIEIREGLAKAKQKIG</sequence>
<feature type="signal peptide" evidence="1">
    <location>
        <begin position="1"/>
        <end position="20"/>
    </location>
</feature>
<dbReference type="SUPFAM" id="SSF48452">
    <property type="entry name" value="TPR-like"/>
    <property type="match status" value="1"/>
</dbReference>
<dbReference type="EMBL" id="LS423452">
    <property type="protein sequence ID" value="SPS06628.1"/>
    <property type="molecule type" value="Genomic_DNA"/>
</dbReference>
<organism evidence="2">
    <name type="scientific">Candidatus Nitrotoga fabula</name>
    <dbReference type="NCBI Taxonomy" id="2182327"/>
    <lineage>
        <taxon>Bacteria</taxon>
        <taxon>Pseudomonadati</taxon>
        <taxon>Pseudomonadota</taxon>
        <taxon>Betaproteobacteria</taxon>
        <taxon>Nitrosomonadales</taxon>
        <taxon>Gallionellaceae</taxon>
        <taxon>Candidatus Nitrotoga</taxon>
    </lineage>
</organism>
<dbReference type="Pfam" id="PF14559">
    <property type="entry name" value="TPR_19"/>
    <property type="match status" value="1"/>
</dbReference>
<evidence type="ECO:0000256" key="1">
    <source>
        <dbReference type="SAM" id="SignalP"/>
    </source>
</evidence>
<reference evidence="2" key="1">
    <citation type="submission" date="2018-05" db="EMBL/GenBank/DDBJ databases">
        <authorList>
            <person name="Lanie J.A."/>
            <person name="Ng W.-L."/>
            <person name="Kazmierczak K.M."/>
            <person name="Andrzejewski T.M."/>
            <person name="Davidsen T.M."/>
            <person name="Wayne K.J."/>
            <person name="Tettelin H."/>
            <person name="Glass J.I."/>
            <person name="Rusch D."/>
            <person name="Podicherti R."/>
            <person name="Tsui H.-C.T."/>
            <person name="Winkler M.E."/>
        </authorList>
    </citation>
    <scope>NUCLEOTIDE SEQUENCE</scope>
    <source>
        <strain evidence="2">KNB</strain>
    </source>
</reference>
<feature type="chain" id="PRO_5016160608" evidence="1">
    <location>
        <begin position="21"/>
        <end position="214"/>
    </location>
</feature>
<protein>
    <submittedName>
        <fullName evidence="2">Uncharacterized protein</fullName>
    </submittedName>
</protein>
<evidence type="ECO:0000313" key="2">
    <source>
        <dbReference type="EMBL" id="SPS06628.1"/>
    </source>
</evidence>
<accession>A0A2X0QYR8</accession>
<keyword evidence="1" id="KW-0732">Signal</keyword>
<dbReference type="Gene3D" id="1.25.40.10">
    <property type="entry name" value="Tetratricopeptide repeat domain"/>
    <property type="match status" value="1"/>
</dbReference>
<name>A0A2X0QYR8_9PROT</name>